<dbReference type="RefSeq" id="WP_186088344.1">
    <property type="nucleotide sequence ID" value="NZ_BMDB01000001.1"/>
</dbReference>
<dbReference type="CDD" id="cd02947">
    <property type="entry name" value="TRX_family"/>
    <property type="match status" value="1"/>
</dbReference>
<dbReference type="GO" id="GO:0045454">
    <property type="term" value="P:cell redox homeostasis"/>
    <property type="evidence" value="ECO:0007669"/>
    <property type="project" value="TreeGrafter"/>
</dbReference>
<organism evidence="7 8">
    <name type="scientific">Phocicoccus schoeneichii</name>
    <dbReference type="NCBI Taxonomy" id="1812261"/>
    <lineage>
        <taxon>Bacteria</taxon>
        <taxon>Bacillati</taxon>
        <taxon>Bacillota</taxon>
        <taxon>Bacilli</taxon>
        <taxon>Bacillales</taxon>
        <taxon>Salinicoccaceae</taxon>
        <taxon>Phocicoccus</taxon>
    </lineage>
</organism>
<evidence type="ECO:0000313" key="7">
    <source>
        <dbReference type="EMBL" id="CAD2078522.1"/>
    </source>
</evidence>
<evidence type="ECO:0000256" key="3">
    <source>
        <dbReference type="ARBA" id="ARBA00023284"/>
    </source>
</evidence>
<keyword evidence="5" id="KW-0472">Membrane</keyword>
<dbReference type="Pfam" id="PF00085">
    <property type="entry name" value="Thioredoxin"/>
    <property type="match status" value="1"/>
</dbReference>
<dbReference type="GO" id="GO:0005829">
    <property type="term" value="C:cytosol"/>
    <property type="evidence" value="ECO:0007669"/>
    <property type="project" value="TreeGrafter"/>
</dbReference>
<dbReference type="PANTHER" id="PTHR45663:SF11">
    <property type="entry name" value="GEO12009P1"/>
    <property type="match status" value="1"/>
</dbReference>
<evidence type="ECO:0000256" key="5">
    <source>
        <dbReference type="SAM" id="Phobius"/>
    </source>
</evidence>
<dbReference type="SUPFAM" id="SSF52833">
    <property type="entry name" value="Thioredoxin-like"/>
    <property type="match status" value="1"/>
</dbReference>
<keyword evidence="5" id="KW-1133">Transmembrane helix</keyword>
<keyword evidence="8" id="KW-1185">Reference proteome</keyword>
<reference evidence="7 8" key="1">
    <citation type="submission" date="2020-07" db="EMBL/GenBank/DDBJ databases">
        <authorList>
            <person name="Criscuolo A."/>
        </authorList>
    </citation>
    <scope>NUCLEOTIDE SEQUENCE [LARGE SCALE GENOMIC DNA]</scope>
    <source>
        <strain evidence="8">CIP 111030</strain>
    </source>
</reference>
<dbReference type="PANTHER" id="PTHR45663">
    <property type="entry name" value="GEO12009P1"/>
    <property type="match status" value="1"/>
</dbReference>
<dbReference type="InterPro" id="IPR036249">
    <property type="entry name" value="Thioredoxin-like_sf"/>
</dbReference>
<dbReference type="EMBL" id="CAJEWE010000010">
    <property type="protein sequence ID" value="CAD2078522.1"/>
    <property type="molecule type" value="Genomic_DNA"/>
</dbReference>
<evidence type="ECO:0000313" key="8">
    <source>
        <dbReference type="Proteomes" id="UP000521032"/>
    </source>
</evidence>
<comment type="similarity">
    <text evidence="1">Belongs to the thioredoxin family.</text>
</comment>
<feature type="domain" description="Thioredoxin" evidence="6">
    <location>
        <begin position="56"/>
        <end position="166"/>
    </location>
</feature>
<gene>
    <name evidence="7" type="ORF">JEOSCH030_01547</name>
</gene>
<comment type="caution">
    <text evidence="7">The sequence shown here is derived from an EMBL/GenBank/DDBJ whole genome shotgun (WGS) entry which is preliminary data.</text>
</comment>
<feature type="transmembrane region" description="Helical" evidence="5">
    <location>
        <begin position="6"/>
        <end position="24"/>
    </location>
</feature>
<feature type="region of interest" description="Disordered" evidence="4">
    <location>
        <begin position="31"/>
        <end position="51"/>
    </location>
</feature>
<evidence type="ECO:0000256" key="4">
    <source>
        <dbReference type="SAM" id="MobiDB-lite"/>
    </source>
</evidence>
<evidence type="ECO:0000259" key="6">
    <source>
        <dbReference type="PROSITE" id="PS51352"/>
    </source>
</evidence>
<keyword evidence="2" id="KW-1015">Disulfide bond</keyword>
<keyword evidence="3" id="KW-0676">Redox-active center</keyword>
<dbReference type="PROSITE" id="PS51352">
    <property type="entry name" value="THIOREDOXIN_2"/>
    <property type="match status" value="1"/>
</dbReference>
<dbReference type="InterPro" id="IPR013766">
    <property type="entry name" value="Thioredoxin_domain"/>
</dbReference>
<dbReference type="Gene3D" id="3.40.30.10">
    <property type="entry name" value="Glutaredoxin"/>
    <property type="match status" value="1"/>
</dbReference>
<evidence type="ECO:0000256" key="2">
    <source>
        <dbReference type="ARBA" id="ARBA00023157"/>
    </source>
</evidence>
<keyword evidence="5" id="KW-0812">Transmembrane</keyword>
<sequence length="167" mass="19300">MNNKIFYGIIVAIVLVFGGVFYFMSQKEETPENLSDSGYYPYTDKEPNELQGPTKDVLDDKNYQFNLTPDETNKKIENGEEVFVYLWSPVCQYCKTATPLLIDSKNTEDFNLVQVNVLEYPEFMQQHAGKVTPTLIYFKDGKEVERAEGAPEKAEHYTQWIKDAKEL</sequence>
<evidence type="ECO:0000256" key="1">
    <source>
        <dbReference type="ARBA" id="ARBA00008987"/>
    </source>
</evidence>
<dbReference type="Proteomes" id="UP000521032">
    <property type="component" value="Unassembled WGS sequence"/>
</dbReference>
<dbReference type="GO" id="GO:0015035">
    <property type="term" value="F:protein-disulfide reductase activity"/>
    <property type="evidence" value="ECO:0007669"/>
    <property type="project" value="TreeGrafter"/>
</dbReference>
<proteinExistence type="inferred from homology"/>
<dbReference type="AlphaFoldDB" id="A0A6V7RKH9"/>
<protein>
    <submittedName>
        <fullName evidence="7">Thioredoxin 2</fullName>
    </submittedName>
</protein>
<accession>A0A6V7RKH9</accession>
<name>A0A6V7RKH9_9BACL</name>